<dbReference type="STRING" id="226506.SAMN04488519_103335"/>
<name>A0A1I5E7V2_9BACT</name>
<organism evidence="1 2">
    <name type="scientific">Algoriphagus ornithinivorans</name>
    <dbReference type="NCBI Taxonomy" id="226506"/>
    <lineage>
        <taxon>Bacteria</taxon>
        <taxon>Pseudomonadati</taxon>
        <taxon>Bacteroidota</taxon>
        <taxon>Cytophagia</taxon>
        <taxon>Cytophagales</taxon>
        <taxon>Cyclobacteriaceae</taxon>
        <taxon>Algoriphagus</taxon>
    </lineage>
</organism>
<proteinExistence type="predicted"/>
<sequence length="215" mass="24968">MRAFDFHTHQKKEADCIQNVILGQRIPETGYFSLGFHPWYLKQNWQEAFQTILELESEPRLLAIGEAGFDRIKGPEIIIQKEAFEAQFNLAYEWGIPLILHCVKGHDLLVEFLKNNSKSPQIIWHGWNLKPRLAKQLEDFPVSFSFGKAILEEDSNAQNWLKACPKHKIFLETDDSELEIDSIYESASLILGLSLEDLMALTEENWNRIARKNLR</sequence>
<dbReference type="PANTHER" id="PTHR46124">
    <property type="entry name" value="D-AMINOACYL-TRNA DEACYLASE"/>
    <property type="match status" value="1"/>
</dbReference>
<dbReference type="InterPro" id="IPR001130">
    <property type="entry name" value="TatD-like"/>
</dbReference>
<dbReference type="Pfam" id="PF01026">
    <property type="entry name" value="TatD_DNase"/>
    <property type="match status" value="1"/>
</dbReference>
<reference evidence="2" key="1">
    <citation type="submission" date="2016-10" db="EMBL/GenBank/DDBJ databases">
        <authorList>
            <person name="Varghese N."/>
            <person name="Submissions S."/>
        </authorList>
    </citation>
    <scope>NUCLEOTIDE SEQUENCE [LARGE SCALE GENOMIC DNA]</scope>
    <source>
        <strain evidence="2">DSM 15282</strain>
    </source>
</reference>
<dbReference type="PANTHER" id="PTHR46124:SF2">
    <property type="entry name" value="D-AMINOACYL-TRNA DEACYLASE"/>
    <property type="match status" value="1"/>
</dbReference>
<dbReference type="InterPro" id="IPR032466">
    <property type="entry name" value="Metal_Hydrolase"/>
</dbReference>
<dbReference type="EMBL" id="FOVW01000003">
    <property type="protein sequence ID" value="SFO07688.1"/>
    <property type="molecule type" value="Genomic_DNA"/>
</dbReference>
<evidence type="ECO:0000313" key="2">
    <source>
        <dbReference type="Proteomes" id="UP000199564"/>
    </source>
</evidence>
<dbReference type="GO" id="GO:0005829">
    <property type="term" value="C:cytosol"/>
    <property type="evidence" value="ECO:0007669"/>
    <property type="project" value="TreeGrafter"/>
</dbReference>
<dbReference type="GO" id="GO:0016788">
    <property type="term" value="F:hydrolase activity, acting on ester bonds"/>
    <property type="evidence" value="ECO:0007669"/>
    <property type="project" value="InterPro"/>
</dbReference>
<dbReference type="Proteomes" id="UP000199564">
    <property type="component" value="Unassembled WGS sequence"/>
</dbReference>
<dbReference type="RefSeq" id="WP_245756377.1">
    <property type="nucleotide sequence ID" value="NZ_FOVW01000003.1"/>
</dbReference>
<evidence type="ECO:0000313" key="1">
    <source>
        <dbReference type="EMBL" id="SFO07688.1"/>
    </source>
</evidence>
<dbReference type="SUPFAM" id="SSF51556">
    <property type="entry name" value="Metallo-dependent hydrolases"/>
    <property type="match status" value="1"/>
</dbReference>
<protein>
    <submittedName>
        <fullName evidence="1">TatD DNase family protein</fullName>
    </submittedName>
</protein>
<dbReference type="AlphaFoldDB" id="A0A1I5E7V2"/>
<gene>
    <name evidence="1" type="ORF">SAMN04488519_103335</name>
</gene>
<dbReference type="Gene3D" id="3.20.20.140">
    <property type="entry name" value="Metal-dependent hydrolases"/>
    <property type="match status" value="1"/>
</dbReference>
<keyword evidence="2" id="KW-1185">Reference proteome</keyword>
<accession>A0A1I5E7V2</accession>